<protein>
    <submittedName>
        <fullName evidence="2">(spotted green pufferfish) hypothetical protein</fullName>
    </submittedName>
</protein>
<feature type="region of interest" description="Disordered" evidence="1">
    <location>
        <begin position="1"/>
        <end position="38"/>
    </location>
</feature>
<dbReference type="AlphaFoldDB" id="Q4T8K5"/>
<name>Q4T8K5_TETNG</name>
<evidence type="ECO:0000256" key="1">
    <source>
        <dbReference type="SAM" id="MobiDB-lite"/>
    </source>
</evidence>
<comment type="caution">
    <text evidence="2">The sequence shown here is derived from an EMBL/GenBank/DDBJ whole genome shotgun (WGS) entry which is preliminary data.</text>
</comment>
<reference evidence="2" key="2">
    <citation type="submission" date="2004-02" db="EMBL/GenBank/DDBJ databases">
        <authorList>
            <consortium name="Genoscope"/>
            <consortium name="Whitehead Institute Centre for Genome Research"/>
        </authorList>
    </citation>
    <scope>NUCLEOTIDE SEQUENCE</scope>
</reference>
<gene>
    <name evidence="2" type="ORF">GSTENG00005186001</name>
</gene>
<proteinExistence type="predicted"/>
<dbReference type="EMBL" id="CAAE01007776">
    <property type="protein sequence ID" value="CAF90777.1"/>
    <property type="molecule type" value="Genomic_DNA"/>
</dbReference>
<sequence length="70" mass="7786">MVPAKLETAAPKSLPATSNQTEDVEERHPSITGETPRKQHFLCTEMVNNYELTPSSLDWRSPPVRHAAVS</sequence>
<dbReference type="KEGG" id="tng:GSTEN00005186G001"/>
<accession>Q4T8K5</accession>
<reference evidence="2" key="1">
    <citation type="journal article" date="2004" name="Nature">
        <title>Genome duplication in the teleost fish Tetraodon nigroviridis reveals the early vertebrate proto-karyotype.</title>
        <authorList>
            <person name="Jaillon O."/>
            <person name="Aury J.-M."/>
            <person name="Brunet F."/>
            <person name="Petit J.-L."/>
            <person name="Stange-Thomann N."/>
            <person name="Mauceli E."/>
            <person name="Bouneau L."/>
            <person name="Fischer C."/>
            <person name="Ozouf-Costaz C."/>
            <person name="Bernot A."/>
            <person name="Nicaud S."/>
            <person name="Jaffe D."/>
            <person name="Fisher S."/>
            <person name="Lutfalla G."/>
            <person name="Dossat C."/>
            <person name="Segurens B."/>
            <person name="Dasilva C."/>
            <person name="Salanoubat M."/>
            <person name="Levy M."/>
            <person name="Boudet N."/>
            <person name="Castellano S."/>
            <person name="Anthouard V."/>
            <person name="Jubin C."/>
            <person name="Castelli V."/>
            <person name="Katinka M."/>
            <person name="Vacherie B."/>
            <person name="Biemont C."/>
            <person name="Skalli Z."/>
            <person name="Cattolico L."/>
            <person name="Poulain J."/>
            <person name="De Berardinis V."/>
            <person name="Cruaud C."/>
            <person name="Duprat S."/>
            <person name="Brottier P."/>
            <person name="Coutanceau J.-P."/>
            <person name="Gouzy J."/>
            <person name="Parra G."/>
            <person name="Lardier G."/>
            <person name="Chapple C."/>
            <person name="McKernan K.J."/>
            <person name="McEwan P."/>
            <person name="Bosak S."/>
            <person name="Kellis M."/>
            <person name="Volff J.-N."/>
            <person name="Guigo R."/>
            <person name="Zody M.C."/>
            <person name="Mesirov J."/>
            <person name="Lindblad-Toh K."/>
            <person name="Birren B."/>
            <person name="Nusbaum C."/>
            <person name="Kahn D."/>
            <person name="Robinson-Rechavi M."/>
            <person name="Laudet V."/>
            <person name="Schachter V."/>
            <person name="Quetier F."/>
            <person name="Saurin W."/>
            <person name="Scarpelli C."/>
            <person name="Wincker P."/>
            <person name="Lander E.S."/>
            <person name="Weissenbach J."/>
            <person name="Roest Crollius H."/>
        </authorList>
    </citation>
    <scope>NUCLEOTIDE SEQUENCE [LARGE SCALE GENOMIC DNA]</scope>
</reference>
<evidence type="ECO:0000313" key="2">
    <source>
        <dbReference type="EMBL" id="CAF90777.1"/>
    </source>
</evidence>
<organism evidence="2">
    <name type="scientific">Tetraodon nigroviridis</name>
    <name type="common">Spotted green pufferfish</name>
    <name type="synonym">Chelonodon nigroviridis</name>
    <dbReference type="NCBI Taxonomy" id="99883"/>
    <lineage>
        <taxon>Eukaryota</taxon>
        <taxon>Metazoa</taxon>
        <taxon>Chordata</taxon>
        <taxon>Craniata</taxon>
        <taxon>Vertebrata</taxon>
        <taxon>Euteleostomi</taxon>
        <taxon>Actinopterygii</taxon>
        <taxon>Neopterygii</taxon>
        <taxon>Teleostei</taxon>
        <taxon>Neoteleostei</taxon>
        <taxon>Acanthomorphata</taxon>
        <taxon>Eupercaria</taxon>
        <taxon>Tetraodontiformes</taxon>
        <taxon>Tetradontoidea</taxon>
        <taxon>Tetraodontidae</taxon>
        <taxon>Tetraodon</taxon>
    </lineage>
</organism>